<sequence>MLEYLSAGAFAVLSGVALTVGGAVSGAEAHAAPAPGVPADFALHTRLAIVGADRPDAVALGEQVCGTLHADPTARGKLTARQQLIGAGVAPGMQEGWFLGTSVDVLCPEMVPVLRT</sequence>
<dbReference type="Proteomes" id="UP000638263">
    <property type="component" value="Unassembled WGS sequence"/>
</dbReference>
<reference evidence="2" key="2">
    <citation type="submission" date="2020-09" db="EMBL/GenBank/DDBJ databases">
        <authorList>
            <person name="Sun Q."/>
            <person name="Zhou Y."/>
        </authorList>
    </citation>
    <scope>NUCLEOTIDE SEQUENCE</scope>
    <source>
        <strain evidence="2">CGMCC 4.3508</strain>
    </source>
</reference>
<evidence type="ECO:0000313" key="3">
    <source>
        <dbReference type="Proteomes" id="UP000638263"/>
    </source>
</evidence>
<protein>
    <recommendedName>
        <fullName evidence="1">DUF732 domain-containing protein</fullName>
    </recommendedName>
</protein>
<gene>
    <name evidence="2" type="ORF">GCM10011588_66500</name>
</gene>
<feature type="domain" description="DUF732" evidence="1">
    <location>
        <begin position="46"/>
        <end position="109"/>
    </location>
</feature>
<organism evidence="2 3">
    <name type="scientific">Nocardia jinanensis</name>
    <dbReference type="NCBI Taxonomy" id="382504"/>
    <lineage>
        <taxon>Bacteria</taxon>
        <taxon>Bacillati</taxon>
        <taxon>Actinomycetota</taxon>
        <taxon>Actinomycetes</taxon>
        <taxon>Mycobacteriales</taxon>
        <taxon>Nocardiaceae</taxon>
        <taxon>Nocardia</taxon>
    </lineage>
</organism>
<accession>A0A917RYG4</accession>
<dbReference type="EMBL" id="BMMH01000030">
    <property type="protein sequence ID" value="GGL42482.1"/>
    <property type="molecule type" value="Genomic_DNA"/>
</dbReference>
<evidence type="ECO:0000259" key="1">
    <source>
        <dbReference type="Pfam" id="PF05305"/>
    </source>
</evidence>
<evidence type="ECO:0000313" key="2">
    <source>
        <dbReference type="EMBL" id="GGL42482.1"/>
    </source>
</evidence>
<dbReference type="RefSeq" id="WP_189094622.1">
    <property type="nucleotide sequence ID" value="NZ_BMMH01000030.1"/>
</dbReference>
<keyword evidence="3" id="KW-1185">Reference proteome</keyword>
<dbReference type="Pfam" id="PF05305">
    <property type="entry name" value="DUF732"/>
    <property type="match status" value="1"/>
</dbReference>
<reference evidence="2" key="1">
    <citation type="journal article" date="2014" name="Int. J. Syst. Evol. Microbiol.">
        <title>Complete genome sequence of Corynebacterium casei LMG S-19264T (=DSM 44701T), isolated from a smear-ripened cheese.</title>
        <authorList>
            <consortium name="US DOE Joint Genome Institute (JGI-PGF)"/>
            <person name="Walter F."/>
            <person name="Albersmeier A."/>
            <person name="Kalinowski J."/>
            <person name="Ruckert C."/>
        </authorList>
    </citation>
    <scope>NUCLEOTIDE SEQUENCE</scope>
    <source>
        <strain evidence="2">CGMCC 4.3508</strain>
    </source>
</reference>
<proteinExistence type="predicted"/>
<comment type="caution">
    <text evidence="2">The sequence shown here is derived from an EMBL/GenBank/DDBJ whole genome shotgun (WGS) entry which is preliminary data.</text>
</comment>
<dbReference type="AlphaFoldDB" id="A0A917RYG4"/>
<name>A0A917RYG4_9NOCA</name>
<dbReference type="InterPro" id="IPR007969">
    <property type="entry name" value="DUF732"/>
</dbReference>